<protein>
    <submittedName>
        <fullName evidence="3">Uncharacterized protein</fullName>
    </submittedName>
</protein>
<reference evidence="3" key="1">
    <citation type="journal article" date="2014" name="Front. Microbiol.">
        <title>High frequency of phylogenetically diverse reductive dehalogenase-homologous genes in deep subseafloor sedimentary metagenomes.</title>
        <authorList>
            <person name="Kawai M."/>
            <person name="Futagami T."/>
            <person name="Toyoda A."/>
            <person name="Takaki Y."/>
            <person name="Nishi S."/>
            <person name="Hori S."/>
            <person name="Arai W."/>
            <person name="Tsubouchi T."/>
            <person name="Morono Y."/>
            <person name="Uchiyama I."/>
            <person name="Ito T."/>
            <person name="Fujiyama A."/>
            <person name="Inagaki F."/>
            <person name="Takami H."/>
        </authorList>
    </citation>
    <scope>NUCLEOTIDE SEQUENCE</scope>
    <source>
        <strain evidence="3">Expedition CK06-06</strain>
    </source>
</reference>
<keyword evidence="1" id="KW-0853">WD repeat</keyword>
<evidence type="ECO:0000256" key="1">
    <source>
        <dbReference type="ARBA" id="ARBA00022574"/>
    </source>
</evidence>
<sequence length="245" mass="26711">TNIWLYDAELSEITDNRYYSQLSIILEEGMYYAKIEELQNISLITTYTLVLTIDIVPLTCTVRLQRFGFGPLDCAAYSPDGKKILTGGDSGAYLWDLETGGLIRQFGRKGHSVTCIAFSPDGTKILTGSQFITSAKLWDVNTGVEIQTFALGMGIIESVAFSPDGTKLLTASNIKSAPNSLYTANLWDINTGEEIQSFLGHEFDVKSAAFSPDGSKVLTGSYDKTAMLWNANTGEAIHTFSGHST</sequence>
<dbReference type="InterPro" id="IPR015943">
    <property type="entry name" value="WD40/YVTN_repeat-like_dom_sf"/>
</dbReference>
<evidence type="ECO:0000256" key="2">
    <source>
        <dbReference type="ARBA" id="ARBA00022737"/>
    </source>
</evidence>
<dbReference type="PANTHER" id="PTHR22847">
    <property type="entry name" value="WD40 REPEAT PROTEIN"/>
    <property type="match status" value="1"/>
</dbReference>
<dbReference type="EMBL" id="BARV01028419">
    <property type="protein sequence ID" value="GAI33784.1"/>
    <property type="molecule type" value="Genomic_DNA"/>
</dbReference>
<dbReference type="PROSITE" id="PS50082">
    <property type="entry name" value="WD_REPEATS_2"/>
    <property type="match status" value="1"/>
</dbReference>
<keyword evidence="2" id="KW-0677">Repeat</keyword>
<dbReference type="InterPro" id="IPR011659">
    <property type="entry name" value="WD40"/>
</dbReference>
<name>X1PSD5_9ZZZZ</name>
<dbReference type="PROSITE" id="PS00678">
    <property type="entry name" value="WD_REPEATS_1"/>
    <property type="match status" value="1"/>
</dbReference>
<dbReference type="CDD" id="cd00200">
    <property type="entry name" value="WD40"/>
    <property type="match status" value="1"/>
</dbReference>
<evidence type="ECO:0000313" key="3">
    <source>
        <dbReference type="EMBL" id="GAI33784.1"/>
    </source>
</evidence>
<gene>
    <name evidence="3" type="ORF">S06H3_45501</name>
</gene>
<dbReference type="AlphaFoldDB" id="X1PSD5"/>
<dbReference type="PANTHER" id="PTHR22847:SF637">
    <property type="entry name" value="WD REPEAT DOMAIN 5B"/>
    <property type="match status" value="1"/>
</dbReference>
<dbReference type="InterPro" id="IPR011047">
    <property type="entry name" value="Quinoprotein_ADH-like_sf"/>
</dbReference>
<dbReference type="Pfam" id="PF00400">
    <property type="entry name" value="WD40"/>
    <property type="match status" value="3"/>
</dbReference>
<proteinExistence type="predicted"/>
<organism evidence="3">
    <name type="scientific">marine sediment metagenome</name>
    <dbReference type="NCBI Taxonomy" id="412755"/>
    <lineage>
        <taxon>unclassified sequences</taxon>
        <taxon>metagenomes</taxon>
        <taxon>ecological metagenomes</taxon>
    </lineage>
</organism>
<dbReference type="SMART" id="SM00320">
    <property type="entry name" value="WD40"/>
    <property type="match status" value="4"/>
</dbReference>
<accession>X1PSD5</accession>
<dbReference type="InterPro" id="IPR019775">
    <property type="entry name" value="WD40_repeat_CS"/>
</dbReference>
<dbReference type="PROSITE" id="PS50294">
    <property type="entry name" value="WD_REPEATS_REGION"/>
    <property type="match status" value="1"/>
</dbReference>
<dbReference type="InterPro" id="IPR001680">
    <property type="entry name" value="WD40_rpt"/>
</dbReference>
<feature type="non-terminal residue" evidence="3">
    <location>
        <position position="1"/>
    </location>
</feature>
<dbReference type="SUPFAM" id="SSF50998">
    <property type="entry name" value="Quinoprotein alcohol dehydrogenase-like"/>
    <property type="match status" value="1"/>
</dbReference>
<dbReference type="GO" id="GO:0005634">
    <property type="term" value="C:nucleus"/>
    <property type="evidence" value="ECO:0007669"/>
    <property type="project" value="TreeGrafter"/>
</dbReference>
<dbReference type="Pfam" id="PF07676">
    <property type="entry name" value="PD40"/>
    <property type="match status" value="1"/>
</dbReference>
<dbReference type="Gene3D" id="2.130.10.10">
    <property type="entry name" value="YVTN repeat-like/Quinoprotein amine dehydrogenase"/>
    <property type="match status" value="2"/>
</dbReference>
<comment type="caution">
    <text evidence="3">The sequence shown here is derived from an EMBL/GenBank/DDBJ whole genome shotgun (WGS) entry which is preliminary data.</text>
</comment>